<dbReference type="EMBL" id="HBUF01667975">
    <property type="protein sequence ID" value="CAG6790046.1"/>
    <property type="molecule type" value="Transcribed_RNA"/>
</dbReference>
<feature type="region of interest" description="Disordered" evidence="2">
    <location>
        <begin position="1"/>
        <end position="42"/>
    </location>
</feature>
<dbReference type="SUPFAM" id="SSF50249">
    <property type="entry name" value="Nucleic acid-binding proteins"/>
    <property type="match status" value="1"/>
</dbReference>
<organism evidence="3">
    <name type="scientific">Cacopsylla melanoneura</name>
    <dbReference type="NCBI Taxonomy" id="428564"/>
    <lineage>
        <taxon>Eukaryota</taxon>
        <taxon>Metazoa</taxon>
        <taxon>Ecdysozoa</taxon>
        <taxon>Arthropoda</taxon>
        <taxon>Hexapoda</taxon>
        <taxon>Insecta</taxon>
        <taxon>Pterygota</taxon>
        <taxon>Neoptera</taxon>
        <taxon>Paraneoptera</taxon>
        <taxon>Hemiptera</taxon>
        <taxon>Sternorrhyncha</taxon>
        <taxon>Psylloidea</taxon>
        <taxon>Psyllidae</taxon>
        <taxon>Psyllinae</taxon>
        <taxon>Cacopsylla</taxon>
    </lineage>
</organism>
<evidence type="ECO:0000313" key="3">
    <source>
        <dbReference type="EMBL" id="CAG6790046.1"/>
    </source>
</evidence>
<keyword evidence="3" id="KW-0436">Ligase</keyword>
<protein>
    <submittedName>
        <fullName evidence="3">Aspartate--tRNA ligase, cytoplasmic</fullName>
    </submittedName>
</protein>
<evidence type="ECO:0000256" key="2">
    <source>
        <dbReference type="SAM" id="MobiDB-lite"/>
    </source>
</evidence>
<dbReference type="GO" id="GO:0005524">
    <property type="term" value="F:ATP binding"/>
    <property type="evidence" value="ECO:0007669"/>
    <property type="project" value="InterPro"/>
</dbReference>
<dbReference type="InterPro" id="IPR012340">
    <property type="entry name" value="NA-bd_OB-fold"/>
</dbReference>
<name>A0A8D9FH36_9HEMI</name>
<proteinExistence type="predicted"/>
<dbReference type="PANTHER" id="PTHR43450:SF1">
    <property type="entry name" value="ASPARTATE--TRNA LIGASE, CYTOPLASMIC"/>
    <property type="match status" value="1"/>
</dbReference>
<dbReference type="GO" id="GO:0006422">
    <property type="term" value="P:aspartyl-tRNA aminoacylation"/>
    <property type="evidence" value="ECO:0007669"/>
    <property type="project" value="InterPro"/>
</dbReference>
<dbReference type="GO" id="GO:0005829">
    <property type="term" value="C:cytosol"/>
    <property type="evidence" value="ECO:0007669"/>
    <property type="project" value="TreeGrafter"/>
</dbReference>
<dbReference type="GO" id="GO:0003723">
    <property type="term" value="F:RNA binding"/>
    <property type="evidence" value="ECO:0007669"/>
    <property type="project" value="TreeGrafter"/>
</dbReference>
<dbReference type="PANTHER" id="PTHR43450">
    <property type="entry name" value="ASPARTYL-TRNA SYNTHETASE"/>
    <property type="match status" value="1"/>
</dbReference>
<dbReference type="AlphaFoldDB" id="A0A8D9FH36"/>
<dbReference type="GO" id="GO:0004815">
    <property type="term" value="F:aspartate-tRNA ligase activity"/>
    <property type="evidence" value="ECO:0007669"/>
    <property type="project" value="InterPro"/>
</dbReference>
<reference evidence="3" key="1">
    <citation type="submission" date="2021-05" db="EMBL/GenBank/DDBJ databases">
        <authorList>
            <person name="Alioto T."/>
            <person name="Alioto T."/>
            <person name="Gomez Garrido J."/>
        </authorList>
    </citation>
    <scope>NUCLEOTIDE SEQUENCE</scope>
</reference>
<feature type="compositionally biased region" description="Basic and acidic residues" evidence="2">
    <location>
        <begin position="14"/>
        <end position="30"/>
    </location>
</feature>
<dbReference type="InterPro" id="IPR004523">
    <property type="entry name" value="Asp-tRNA_synthase_2"/>
</dbReference>
<dbReference type="Gene3D" id="2.40.50.140">
    <property type="entry name" value="Nucleic acid-binding proteins"/>
    <property type="match status" value="1"/>
</dbReference>
<sequence>MEKETISKKALKKQAKEQEKKEKKAQHKTEQQSIEQNETGEDVSAGLYGNMQLIMSEKHIDRDFAPVRQLNTSYVDQAIWVRGRLHTSRAKGKQCFVVIREQNFTIQGILSVGFC</sequence>
<keyword evidence="1" id="KW-0963">Cytoplasm</keyword>
<evidence type="ECO:0000256" key="1">
    <source>
        <dbReference type="ARBA" id="ARBA00022490"/>
    </source>
</evidence>
<accession>A0A8D9FH36</accession>
<dbReference type="GO" id="GO:0017101">
    <property type="term" value="C:aminoacyl-tRNA synthetase multienzyme complex"/>
    <property type="evidence" value="ECO:0007669"/>
    <property type="project" value="TreeGrafter"/>
</dbReference>